<accession>A0A7J6Q2W6</accession>
<evidence type="ECO:0000313" key="2">
    <source>
        <dbReference type="Proteomes" id="UP000574390"/>
    </source>
</evidence>
<reference evidence="1 2" key="1">
    <citation type="submission" date="2020-04" db="EMBL/GenBank/DDBJ databases">
        <title>Perkinsus olseni comparative genomics.</title>
        <authorList>
            <person name="Bogema D.R."/>
        </authorList>
    </citation>
    <scope>NUCLEOTIDE SEQUENCE [LARGE SCALE GENOMIC DNA]</scope>
    <source>
        <strain evidence="1">ATCC PRA-205</strain>
    </source>
</reference>
<dbReference type="AlphaFoldDB" id="A0A7J6Q2W6"/>
<name>A0A7J6Q2W6_PEROL</name>
<organism evidence="1 2">
    <name type="scientific">Perkinsus olseni</name>
    <name type="common">Perkinsus atlanticus</name>
    <dbReference type="NCBI Taxonomy" id="32597"/>
    <lineage>
        <taxon>Eukaryota</taxon>
        <taxon>Sar</taxon>
        <taxon>Alveolata</taxon>
        <taxon>Perkinsozoa</taxon>
        <taxon>Perkinsea</taxon>
        <taxon>Perkinsida</taxon>
        <taxon>Perkinsidae</taxon>
        <taxon>Perkinsus</taxon>
    </lineage>
</organism>
<gene>
    <name evidence="1" type="ORF">FOZ62_015549</name>
</gene>
<protein>
    <submittedName>
        <fullName evidence="1">Uncharacterized protein</fullName>
    </submittedName>
</protein>
<proteinExistence type="predicted"/>
<feature type="non-terminal residue" evidence="1">
    <location>
        <position position="209"/>
    </location>
</feature>
<dbReference type="Proteomes" id="UP000574390">
    <property type="component" value="Unassembled WGS sequence"/>
</dbReference>
<feature type="non-terminal residue" evidence="1">
    <location>
        <position position="1"/>
    </location>
</feature>
<dbReference type="EMBL" id="JABANM010032522">
    <property type="protein sequence ID" value="KAF4702785.1"/>
    <property type="molecule type" value="Genomic_DNA"/>
</dbReference>
<evidence type="ECO:0000313" key="1">
    <source>
        <dbReference type="EMBL" id="KAF4702785.1"/>
    </source>
</evidence>
<comment type="caution">
    <text evidence="1">The sequence shown here is derived from an EMBL/GenBank/DDBJ whole genome shotgun (WGS) entry which is preliminary data.</text>
</comment>
<sequence length="209" mass="23928">RCWLHLCDDPDDELPMIKKARAKIRQGFLDKVIARITPDCLLPAMLHPKLRFERVDSLKIVQAYRESFGDNRKAEIRNMLSRSRLIQQLNEWSIITNDKLDGSPCEPAQKTSNNVGCCTGIMDLTMDEAELEDSCVGDLFGDEKLPRFMENAAFEEQLQKRVELEVKRYLTLSCHDDSYDVFWEKARSAFPLLAEAAACAQFFTLTTSS</sequence>